<accession>A0A120FRY3</accession>
<dbReference type="Gene3D" id="3.40.50.150">
    <property type="entry name" value="Vaccinia Virus protein VP39"/>
    <property type="match status" value="1"/>
</dbReference>
<dbReference type="OrthoDB" id="8385759at2"/>
<dbReference type="Proteomes" id="UP000057737">
    <property type="component" value="Unassembled WGS sequence"/>
</dbReference>
<dbReference type="InterPro" id="IPR029063">
    <property type="entry name" value="SAM-dependent_MTases_sf"/>
</dbReference>
<organism evidence="2 3">
    <name type="scientific">Bradyrhizobium macuxiense</name>
    <dbReference type="NCBI Taxonomy" id="1755647"/>
    <lineage>
        <taxon>Bacteria</taxon>
        <taxon>Pseudomonadati</taxon>
        <taxon>Pseudomonadota</taxon>
        <taxon>Alphaproteobacteria</taxon>
        <taxon>Hyphomicrobiales</taxon>
        <taxon>Nitrobacteraceae</taxon>
        <taxon>Bradyrhizobium</taxon>
    </lineage>
</organism>
<comment type="caution">
    <text evidence="2">The sequence shown here is derived from an EMBL/GenBank/DDBJ whole genome shotgun (WGS) entry which is preliminary data.</text>
</comment>
<dbReference type="EMBL" id="LNCU01000011">
    <property type="protein sequence ID" value="KWV60844.1"/>
    <property type="molecule type" value="Genomic_DNA"/>
</dbReference>
<dbReference type="Pfam" id="PF13649">
    <property type="entry name" value="Methyltransf_25"/>
    <property type="match status" value="1"/>
</dbReference>
<evidence type="ECO:0000313" key="2">
    <source>
        <dbReference type="EMBL" id="KWV60844.1"/>
    </source>
</evidence>
<name>A0A120FRY3_9BRAD</name>
<dbReference type="InterPro" id="IPR041698">
    <property type="entry name" value="Methyltransf_25"/>
</dbReference>
<proteinExistence type="predicted"/>
<reference evidence="2 3" key="1">
    <citation type="submission" date="2015-11" db="EMBL/GenBank/DDBJ databases">
        <title>Draft Genome Sequence of the Strain BR 10303 (Bradyrhizobium sp.) isolated from nodules of Centrolobium paraense.</title>
        <authorList>
            <person name="Zelli J.E."/>
            <person name="Simoes-Araujo J.L."/>
            <person name="Barauna A.C."/>
            <person name="Silva K."/>
        </authorList>
    </citation>
    <scope>NUCLEOTIDE SEQUENCE [LARGE SCALE GENOMIC DNA]</scope>
    <source>
        <strain evidence="2 3">BR 10303</strain>
    </source>
</reference>
<keyword evidence="3" id="KW-1185">Reference proteome</keyword>
<sequence length="267" mass="30133">MSEWVTDWRERNMATWYRNVSDHLRSPIYDVPGFIAGRTSLRRHVIRDLGDVGSKQLIHLQCHIGLDTLSWARRGAHVTGLDFSQQSIVAARWIAADSGFEVEFVVADVYEAARVLGRTFDIVYTGIAALCWLPDIARWANVVRDLLKPGGELYLFELHPIERMLEQRALGGLELKHDYFTPPEGCRDRRAVDNLAAAPDASVQWSHPLGEVVTALAAAGLRIEELRELDRSVLKRPAMEDAGYGMFRAAPGMPRLPLMYVLRARRS</sequence>
<dbReference type="CDD" id="cd02440">
    <property type="entry name" value="AdoMet_MTases"/>
    <property type="match status" value="1"/>
</dbReference>
<feature type="domain" description="Methyltransferase" evidence="1">
    <location>
        <begin position="62"/>
        <end position="151"/>
    </location>
</feature>
<dbReference type="RefSeq" id="WP_066499623.1">
    <property type="nucleotide sequence ID" value="NZ_LNCU01000011.1"/>
</dbReference>
<dbReference type="SUPFAM" id="SSF53335">
    <property type="entry name" value="S-adenosyl-L-methionine-dependent methyltransferases"/>
    <property type="match status" value="1"/>
</dbReference>
<protein>
    <recommendedName>
        <fullName evidence="1">Methyltransferase domain-containing protein</fullName>
    </recommendedName>
</protein>
<gene>
    <name evidence="2" type="ORF">AS156_27410</name>
</gene>
<evidence type="ECO:0000259" key="1">
    <source>
        <dbReference type="Pfam" id="PF13649"/>
    </source>
</evidence>
<dbReference type="AlphaFoldDB" id="A0A120FRY3"/>
<evidence type="ECO:0000313" key="3">
    <source>
        <dbReference type="Proteomes" id="UP000057737"/>
    </source>
</evidence>